<sequence>MKSFFDPPSVIPGSSLDPIVLEDDDNDSMAGEPSPKKRKLAFRSAPSRAFPKRRGLISINSDINKEVTLPRPFAEILDSEDEDDNTRLQNEVATLRVEVSRLKTTLRGVRSDLSGTQLQEKNLSTENIKLLKKVDGLSSHQKSLEDKLRSVQSENAQAKQTEEALRRELAAQEQVTQGWEAKLTTTVMELRRCQKQALKERSKMKLEADRAKATTQEENDKLTAELRKLTALESELKATLSTDSMAAKETKKQVAKLESQLEEAVRKSAIYRNQAAKLESDMVAREEENKKLIATNTKVDEDIKALQLRLDTTKKVCEKAKLDRTRAEDELKKLTYERAEIWRRTEGLEAEKLALEKENLQLARQEASKLSGIELDLQVAYQQIEATDNHMKRCPFVQDTAIWDECLRVSREVSQLLGISSGSSDEIPTDSRSPSQITPNTSCRSPSP</sequence>
<dbReference type="AlphaFoldDB" id="A0A553I6U9"/>
<evidence type="ECO:0000256" key="2">
    <source>
        <dbReference type="SAM" id="MobiDB-lite"/>
    </source>
</evidence>
<dbReference type="OrthoDB" id="4756468at2759"/>
<proteinExistence type="predicted"/>
<gene>
    <name evidence="3" type="ORF">FHL15_003069</name>
</gene>
<evidence type="ECO:0000256" key="1">
    <source>
        <dbReference type="SAM" id="Coils"/>
    </source>
</evidence>
<dbReference type="EMBL" id="VFLP01000013">
    <property type="protein sequence ID" value="TRX95927.1"/>
    <property type="molecule type" value="Genomic_DNA"/>
</dbReference>
<organism evidence="3 4">
    <name type="scientific">Xylaria flabelliformis</name>
    <dbReference type="NCBI Taxonomy" id="2512241"/>
    <lineage>
        <taxon>Eukaryota</taxon>
        <taxon>Fungi</taxon>
        <taxon>Dikarya</taxon>
        <taxon>Ascomycota</taxon>
        <taxon>Pezizomycotina</taxon>
        <taxon>Sordariomycetes</taxon>
        <taxon>Xylariomycetidae</taxon>
        <taxon>Xylariales</taxon>
        <taxon>Xylariaceae</taxon>
        <taxon>Xylaria</taxon>
    </lineage>
</organism>
<name>A0A553I6U9_9PEZI</name>
<dbReference type="STRING" id="2512241.A0A553I6U9"/>
<feature type="coiled-coil region" evidence="1">
    <location>
        <begin position="205"/>
        <end position="370"/>
    </location>
</feature>
<comment type="caution">
    <text evidence="3">The sequence shown here is derived from an EMBL/GenBank/DDBJ whole genome shotgun (WGS) entry which is preliminary data.</text>
</comment>
<accession>A0A553I6U9</accession>
<reference evidence="4" key="1">
    <citation type="submission" date="2019-06" db="EMBL/GenBank/DDBJ databases">
        <title>Draft genome sequence of the griseofulvin-producing fungus Xylaria cubensis strain G536.</title>
        <authorList>
            <person name="Mead M.E."/>
            <person name="Raja H.A."/>
            <person name="Steenwyk J.L."/>
            <person name="Knowles S.L."/>
            <person name="Oberlies N.H."/>
            <person name="Rokas A."/>
        </authorList>
    </citation>
    <scope>NUCLEOTIDE SEQUENCE [LARGE SCALE GENOMIC DNA]</scope>
    <source>
        <strain evidence="4">G536</strain>
    </source>
</reference>
<feature type="region of interest" description="Disordered" evidence="2">
    <location>
        <begin position="1"/>
        <end position="44"/>
    </location>
</feature>
<keyword evidence="4" id="KW-1185">Reference proteome</keyword>
<evidence type="ECO:0000313" key="4">
    <source>
        <dbReference type="Proteomes" id="UP000319160"/>
    </source>
</evidence>
<keyword evidence="1" id="KW-0175">Coiled coil</keyword>
<evidence type="ECO:0000313" key="3">
    <source>
        <dbReference type="EMBL" id="TRX95927.1"/>
    </source>
</evidence>
<feature type="coiled-coil region" evidence="1">
    <location>
        <begin position="141"/>
        <end position="175"/>
    </location>
</feature>
<protein>
    <submittedName>
        <fullName evidence="3">Uncharacterized protein</fullName>
    </submittedName>
</protein>
<feature type="region of interest" description="Disordered" evidence="2">
    <location>
        <begin position="419"/>
        <end position="448"/>
    </location>
</feature>
<dbReference type="Proteomes" id="UP000319160">
    <property type="component" value="Unassembled WGS sequence"/>
</dbReference>